<feature type="region of interest" description="Disordered" evidence="1">
    <location>
        <begin position="95"/>
        <end position="116"/>
    </location>
</feature>
<name>A0A6J4JYZ7_9ACTN</name>
<accession>A0A6J4JYZ7</accession>
<dbReference type="Pfam" id="PF13560">
    <property type="entry name" value="HTH_31"/>
    <property type="match status" value="1"/>
</dbReference>
<sequence length="116" mass="12565">AYTPYLWSVGGVCGAAPDRAREVGPVSAETRALGEWVRMLRTARGLRQDELEQRAGLKRHTVGRIERAEVEVRVGVVFSLAAALDVTPSDLFAFTPAGPTQEDLDRVLGRRPPPAG</sequence>
<dbReference type="InterPro" id="IPR001387">
    <property type="entry name" value="Cro/C1-type_HTH"/>
</dbReference>
<reference evidence="3" key="1">
    <citation type="submission" date="2020-02" db="EMBL/GenBank/DDBJ databases">
        <authorList>
            <person name="Meier V. D."/>
        </authorList>
    </citation>
    <scope>NUCLEOTIDE SEQUENCE</scope>
    <source>
        <strain evidence="3">AVDCRST_MAG41</strain>
    </source>
</reference>
<evidence type="ECO:0000259" key="2">
    <source>
        <dbReference type="PROSITE" id="PS50943"/>
    </source>
</evidence>
<feature type="domain" description="HTH cro/C1-type" evidence="2">
    <location>
        <begin position="37"/>
        <end position="91"/>
    </location>
</feature>
<dbReference type="GO" id="GO:0003677">
    <property type="term" value="F:DNA binding"/>
    <property type="evidence" value="ECO:0007669"/>
    <property type="project" value="InterPro"/>
</dbReference>
<dbReference type="Gene3D" id="1.10.260.40">
    <property type="entry name" value="lambda repressor-like DNA-binding domains"/>
    <property type="match status" value="1"/>
</dbReference>
<evidence type="ECO:0000256" key="1">
    <source>
        <dbReference type="SAM" id="MobiDB-lite"/>
    </source>
</evidence>
<dbReference type="InterPro" id="IPR010982">
    <property type="entry name" value="Lambda_DNA-bd_dom_sf"/>
</dbReference>
<protein>
    <recommendedName>
        <fullName evidence="2">HTH cro/C1-type domain-containing protein</fullName>
    </recommendedName>
</protein>
<proteinExistence type="predicted"/>
<dbReference type="SMART" id="SM00530">
    <property type="entry name" value="HTH_XRE"/>
    <property type="match status" value="1"/>
</dbReference>
<dbReference type="EMBL" id="CADCTP010000425">
    <property type="protein sequence ID" value="CAA9291423.1"/>
    <property type="molecule type" value="Genomic_DNA"/>
</dbReference>
<gene>
    <name evidence="3" type="ORF">AVDCRST_MAG41-4394</name>
</gene>
<organism evidence="3">
    <name type="scientific">uncultured Mycobacteriales bacterium</name>
    <dbReference type="NCBI Taxonomy" id="581187"/>
    <lineage>
        <taxon>Bacteria</taxon>
        <taxon>Bacillati</taxon>
        <taxon>Actinomycetota</taxon>
        <taxon>Actinomycetes</taxon>
        <taxon>Mycobacteriales</taxon>
        <taxon>environmental samples</taxon>
    </lineage>
</organism>
<evidence type="ECO:0000313" key="3">
    <source>
        <dbReference type="EMBL" id="CAA9291423.1"/>
    </source>
</evidence>
<dbReference type="SUPFAM" id="SSF47413">
    <property type="entry name" value="lambda repressor-like DNA-binding domains"/>
    <property type="match status" value="1"/>
</dbReference>
<dbReference type="CDD" id="cd00093">
    <property type="entry name" value="HTH_XRE"/>
    <property type="match status" value="1"/>
</dbReference>
<feature type="non-terminal residue" evidence="3">
    <location>
        <position position="1"/>
    </location>
</feature>
<dbReference type="PROSITE" id="PS50943">
    <property type="entry name" value="HTH_CROC1"/>
    <property type="match status" value="1"/>
</dbReference>
<dbReference type="AlphaFoldDB" id="A0A6J4JYZ7"/>